<feature type="transmembrane region" description="Helical" evidence="1">
    <location>
        <begin position="44"/>
        <end position="64"/>
    </location>
</feature>
<feature type="transmembrane region" description="Helical" evidence="1">
    <location>
        <begin position="84"/>
        <end position="104"/>
    </location>
</feature>
<keyword evidence="1" id="KW-0812">Transmembrane</keyword>
<name>A0A385SK85_9BACT</name>
<feature type="transmembrane region" description="Helical" evidence="1">
    <location>
        <begin position="140"/>
        <end position="163"/>
    </location>
</feature>
<dbReference type="Proteomes" id="UP000266183">
    <property type="component" value="Chromosome"/>
</dbReference>
<dbReference type="AlphaFoldDB" id="A0A385SK85"/>
<evidence type="ECO:0000256" key="1">
    <source>
        <dbReference type="SAM" id="Phobius"/>
    </source>
</evidence>
<evidence type="ECO:0000313" key="2">
    <source>
        <dbReference type="EMBL" id="AYB31649.1"/>
    </source>
</evidence>
<accession>A0A385SK85</accession>
<keyword evidence="1" id="KW-1133">Transmembrane helix</keyword>
<organism evidence="2 3">
    <name type="scientific">Chryseolinea soli</name>
    <dbReference type="NCBI Taxonomy" id="2321403"/>
    <lineage>
        <taxon>Bacteria</taxon>
        <taxon>Pseudomonadati</taxon>
        <taxon>Bacteroidota</taxon>
        <taxon>Cytophagia</taxon>
        <taxon>Cytophagales</taxon>
        <taxon>Fulvivirgaceae</taxon>
        <taxon>Chryseolinea</taxon>
    </lineage>
</organism>
<protein>
    <submittedName>
        <fullName evidence="2">DUF4199 domain-containing protein</fullName>
    </submittedName>
</protein>
<dbReference type="Pfam" id="PF13858">
    <property type="entry name" value="DUF4199"/>
    <property type="match status" value="1"/>
</dbReference>
<reference evidence="3" key="1">
    <citation type="submission" date="2018-09" db="EMBL/GenBank/DDBJ databases">
        <title>Chryseolinea sp. KIS68-18 isolated from soil.</title>
        <authorList>
            <person name="Weon H.-Y."/>
            <person name="Kwon S.-W."/>
            <person name="Lee S.A."/>
        </authorList>
    </citation>
    <scope>NUCLEOTIDE SEQUENCE [LARGE SCALE GENOMIC DNA]</scope>
    <source>
        <strain evidence="3">KIS68-18</strain>
    </source>
</reference>
<proteinExistence type="predicted"/>
<feature type="transmembrane region" description="Helical" evidence="1">
    <location>
        <begin position="20"/>
        <end position="38"/>
    </location>
</feature>
<evidence type="ECO:0000313" key="3">
    <source>
        <dbReference type="Proteomes" id="UP000266183"/>
    </source>
</evidence>
<dbReference type="KEGG" id="chk:D4L85_14210"/>
<keyword evidence="1" id="KW-0472">Membrane</keyword>
<dbReference type="EMBL" id="CP032382">
    <property type="protein sequence ID" value="AYB31649.1"/>
    <property type="molecule type" value="Genomic_DNA"/>
</dbReference>
<gene>
    <name evidence="2" type="ORF">D4L85_14210</name>
</gene>
<keyword evidence="3" id="KW-1185">Reference proteome</keyword>
<sequence>MDDQLQTKTKMNMKTELKWAVVYVVMTMVWSLLGKGLGFHDANLAAGVIFNTLIIIPSVILYMLSMREKKIRYYGGQITYKQAFMSGLVLTLLVTILGPIYPLFTNLISPDLFDNSIRFVVATNQMSEADAVKQFTLSSFIVQGIFGALVFGLVYAAIISIFLRSKNPKTLINT</sequence>
<dbReference type="InterPro" id="IPR025250">
    <property type="entry name" value="DUF4199"/>
</dbReference>